<protein>
    <submittedName>
        <fullName evidence="1">Uncharacterized protein</fullName>
    </submittedName>
</protein>
<reference evidence="1 2" key="1">
    <citation type="submission" date="2024-05" db="EMBL/GenBank/DDBJ databases">
        <authorList>
            <consortium name="Candidatus Magnetaquicoccaceae bacterium FCR-1 genome sequencing consortium"/>
            <person name="Shimoshige H."/>
            <person name="Shimamura S."/>
            <person name="Taoka A."/>
            <person name="Kobayashi H."/>
            <person name="Maekawa T."/>
        </authorList>
    </citation>
    <scope>NUCLEOTIDE SEQUENCE [LARGE SCALE GENOMIC DNA]</scope>
    <source>
        <strain evidence="1 2">FCR-1</strain>
    </source>
</reference>
<sequence length="143" mass="16271">MDRHKIAACLAAAILQAGICERTRDVPSDRQSVEVRLANEILAFICSLHVLYSYLSHENGYRLDDVAQLDSKVLEKIGQEGFLMPSTYEGAESYEMHLIKAMRISKGMRPDEKIPPMDILLYSAILYHIELHNFEKPLLPQVL</sequence>
<keyword evidence="2" id="KW-1185">Reference proteome</keyword>
<reference evidence="1 2" key="2">
    <citation type="submission" date="2024-09" db="EMBL/GenBank/DDBJ databases">
        <title>Draft genome sequence of Candidatus Magnetaquicoccaceae bacterium FCR-1.</title>
        <authorList>
            <person name="Shimoshige H."/>
            <person name="Shimamura S."/>
            <person name="Taoka A."/>
            <person name="Kobayashi H."/>
            <person name="Maekawa T."/>
        </authorList>
    </citation>
    <scope>NUCLEOTIDE SEQUENCE [LARGE SCALE GENOMIC DNA]</scope>
    <source>
        <strain evidence="1 2">FCR-1</strain>
    </source>
</reference>
<evidence type="ECO:0000313" key="1">
    <source>
        <dbReference type="EMBL" id="GAB0056112.1"/>
    </source>
</evidence>
<accession>A0ABQ0C5F6</accession>
<name>A0ABQ0C5F6_9PROT</name>
<evidence type="ECO:0000313" key="2">
    <source>
        <dbReference type="Proteomes" id="UP001628193"/>
    </source>
</evidence>
<dbReference type="Proteomes" id="UP001628193">
    <property type="component" value="Unassembled WGS sequence"/>
</dbReference>
<gene>
    <name evidence="1" type="ORF">SIID45300_00416</name>
</gene>
<comment type="caution">
    <text evidence="1">The sequence shown here is derived from an EMBL/GenBank/DDBJ whole genome shotgun (WGS) entry which is preliminary data.</text>
</comment>
<organism evidence="1 2">
    <name type="scientific">Candidatus Magnetaquiglobus chichijimensis</name>
    <dbReference type="NCBI Taxonomy" id="3141448"/>
    <lineage>
        <taxon>Bacteria</taxon>
        <taxon>Pseudomonadati</taxon>
        <taxon>Pseudomonadota</taxon>
        <taxon>Magnetococcia</taxon>
        <taxon>Magnetococcales</taxon>
        <taxon>Candidatus Magnetaquicoccaceae</taxon>
        <taxon>Candidatus Magnetaquiglobus</taxon>
    </lineage>
</organism>
<dbReference type="EMBL" id="BAAFGK010000002">
    <property type="protein sequence ID" value="GAB0056112.1"/>
    <property type="molecule type" value="Genomic_DNA"/>
</dbReference>
<proteinExistence type="predicted"/>